<protein>
    <recommendedName>
        <fullName evidence="4">DUF3592 domain-containing protein</fullName>
    </recommendedName>
</protein>
<keyword evidence="1" id="KW-0472">Membrane</keyword>
<evidence type="ECO:0000313" key="3">
    <source>
        <dbReference type="Proteomes" id="UP000501179"/>
    </source>
</evidence>
<organism evidence="2 3">
    <name type="scientific">Streptomyces liangshanensis</name>
    <dbReference type="NCBI Taxonomy" id="2717324"/>
    <lineage>
        <taxon>Bacteria</taxon>
        <taxon>Bacillati</taxon>
        <taxon>Actinomycetota</taxon>
        <taxon>Actinomycetes</taxon>
        <taxon>Kitasatosporales</taxon>
        <taxon>Streptomycetaceae</taxon>
        <taxon>Streptomyces</taxon>
    </lineage>
</organism>
<feature type="transmembrane region" description="Helical" evidence="1">
    <location>
        <begin position="56"/>
        <end position="77"/>
    </location>
</feature>
<dbReference type="AlphaFoldDB" id="A0A6G9H2J2"/>
<dbReference type="KEGG" id="slia:HA039_22525"/>
<dbReference type="EMBL" id="CP050177">
    <property type="protein sequence ID" value="QIQ04690.1"/>
    <property type="molecule type" value="Genomic_DNA"/>
</dbReference>
<accession>A0A6G9H2J2</accession>
<keyword evidence="3" id="KW-1185">Reference proteome</keyword>
<gene>
    <name evidence="2" type="ORF">HA039_22525</name>
</gene>
<dbReference type="Proteomes" id="UP000501179">
    <property type="component" value="Chromosome"/>
</dbReference>
<evidence type="ECO:0000256" key="1">
    <source>
        <dbReference type="SAM" id="Phobius"/>
    </source>
</evidence>
<keyword evidence="1" id="KW-1133">Transmembrane helix</keyword>
<reference evidence="2 3" key="1">
    <citation type="submission" date="2020-03" db="EMBL/GenBank/DDBJ databases">
        <title>A novel species.</title>
        <authorList>
            <person name="Gao J."/>
        </authorList>
    </citation>
    <scope>NUCLEOTIDE SEQUENCE [LARGE SCALE GENOMIC DNA]</scope>
    <source>
        <strain evidence="2 3">QMT-12</strain>
    </source>
</reference>
<dbReference type="RefSeq" id="WP_167032795.1">
    <property type="nucleotide sequence ID" value="NZ_CP050177.1"/>
</dbReference>
<evidence type="ECO:0000313" key="2">
    <source>
        <dbReference type="EMBL" id="QIQ04690.1"/>
    </source>
</evidence>
<evidence type="ECO:0008006" key="4">
    <source>
        <dbReference type="Google" id="ProtNLM"/>
    </source>
</evidence>
<name>A0A6G9H2J2_9ACTN</name>
<keyword evidence="1" id="KW-0812">Transmembrane</keyword>
<sequence length="79" mass="8596">MNLMVRHTSPDGMELHFDLGPFRYPPADIGDTVTVIYDPRDPRNAETPDQMTKGRLSLSFMAASAAVAVFSLALALLSS</sequence>
<proteinExistence type="predicted"/>